<organism evidence="1 2">
    <name type="scientific">Panicum hallii var. hallii</name>
    <dbReference type="NCBI Taxonomy" id="1504633"/>
    <lineage>
        <taxon>Eukaryota</taxon>
        <taxon>Viridiplantae</taxon>
        <taxon>Streptophyta</taxon>
        <taxon>Embryophyta</taxon>
        <taxon>Tracheophyta</taxon>
        <taxon>Spermatophyta</taxon>
        <taxon>Magnoliopsida</taxon>
        <taxon>Liliopsida</taxon>
        <taxon>Poales</taxon>
        <taxon>Poaceae</taxon>
        <taxon>PACMAD clade</taxon>
        <taxon>Panicoideae</taxon>
        <taxon>Panicodae</taxon>
        <taxon>Paniceae</taxon>
        <taxon>Panicinae</taxon>
        <taxon>Panicum</taxon>
        <taxon>Panicum sect. Panicum</taxon>
    </lineage>
</organism>
<evidence type="ECO:0000313" key="1">
    <source>
        <dbReference type="EMBL" id="PUZ49795.1"/>
    </source>
</evidence>
<evidence type="ECO:0000313" key="2">
    <source>
        <dbReference type="Proteomes" id="UP000244336"/>
    </source>
</evidence>
<proteinExistence type="predicted"/>
<dbReference type="EMBL" id="CM009754">
    <property type="protein sequence ID" value="PUZ49795.1"/>
    <property type="molecule type" value="Genomic_DNA"/>
</dbReference>
<dbReference type="Proteomes" id="UP000244336">
    <property type="component" value="Chromosome 6"/>
</dbReference>
<dbReference type="AlphaFoldDB" id="A0A2T7D2J1"/>
<name>A0A2T7D2J1_9POAL</name>
<gene>
    <name evidence="1" type="ORF">GQ55_6G006800</name>
</gene>
<keyword evidence="2" id="KW-1185">Reference proteome</keyword>
<accession>A0A2T7D2J1</accession>
<reference evidence="1 2" key="1">
    <citation type="submission" date="2018-04" db="EMBL/GenBank/DDBJ databases">
        <title>WGS assembly of Panicum hallii var. hallii HAL2.</title>
        <authorList>
            <person name="Lovell J."/>
            <person name="Jenkins J."/>
            <person name="Lowry D."/>
            <person name="Mamidi S."/>
            <person name="Sreedasyam A."/>
            <person name="Weng X."/>
            <person name="Barry K."/>
            <person name="Bonette J."/>
            <person name="Campitelli B."/>
            <person name="Daum C."/>
            <person name="Gordon S."/>
            <person name="Gould B."/>
            <person name="Lipzen A."/>
            <person name="MacQueen A."/>
            <person name="Palacio-Mejia J."/>
            <person name="Plott C."/>
            <person name="Shakirov E."/>
            <person name="Shu S."/>
            <person name="Yoshinaga Y."/>
            <person name="Zane M."/>
            <person name="Rokhsar D."/>
            <person name="Grimwood J."/>
            <person name="Schmutz J."/>
            <person name="Juenger T."/>
        </authorList>
    </citation>
    <scope>NUCLEOTIDE SEQUENCE [LARGE SCALE GENOMIC DNA]</scope>
    <source>
        <strain evidence="2">cv. HAL2</strain>
    </source>
</reference>
<protein>
    <submittedName>
        <fullName evidence="1">Uncharacterized protein</fullName>
    </submittedName>
</protein>
<sequence length="72" mass="8202">MSSMERFGDLRREAHWRLLRTRRGKGDHRGRHIGELRLGAMVRSRAAAALSWHWTPPLESQVDHPLPPLGGA</sequence>
<dbReference type="Gramene" id="PUZ49795">
    <property type="protein sequence ID" value="PUZ49795"/>
    <property type="gene ID" value="GQ55_6G006800"/>
</dbReference>